<feature type="domain" description="Beta-lactamase-related" evidence="1">
    <location>
        <begin position="81"/>
        <end position="363"/>
    </location>
</feature>
<dbReference type="PANTHER" id="PTHR43283:SF14">
    <property type="entry name" value="BLL8153 PROTEIN"/>
    <property type="match status" value="1"/>
</dbReference>
<dbReference type="Gene3D" id="3.40.710.10">
    <property type="entry name" value="DD-peptidase/beta-lactamase superfamily"/>
    <property type="match status" value="1"/>
</dbReference>
<dbReference type="InterPro" id="IPR050789">
    <property type="entry name" value="Diverse_Enzym_Activities"/>
</dbReference>
<evidence type="ECO:0000313" key="2">
    <source>
        <dbReference type="EMBL" id="MFC3051843.1"/>
    </source>
</evidence>
<gene>
    <name evidence="2" type="ORF">ACFOKA_08000</name>
</gene>
<reference evidence="3" key="1">
    <citation type="journal article" date="2019" name="Int. J. Syst. Evol. Microbiol.">
        <title>The Global Catalogue of Microorganisms (GCM) 10K type strain sequencing project: providing services to taxonomists for standard genome sequencing and annotation.</title>
        <authorList>
            <consortium name="The Broad Institute Genomics Platform"/>
            <consortium name="The Broad Institute Genome Sequencing Center for Infectious Disease"/>
            <person name="Wu L."/>
            <person name="Ma J."/>
        </authorList>
    </citation>
    <scope>NUCLEOTIDE SEQUENCE [LARGE SCALE GENOMIC DNA]</scope>
    <source>
        <strain evidence="3">KCTC 62164</strain>
    </source>
</reference>
<dbReference type="PANTHER" id="PTHR43283">
    <property type="entry name" value="BETA-LACTAMASE-RELATED"/>
    <property type="match status" value="1"/>
</dbReference>
<dbReference type="Pfam" id="PF00144">
    <property type="entry name" value="Beta-lactamase"/>
    <property type="match status" value="1"/>
</dbReference>
<dbReference type="EC" id="3.-.-.-" evidence="2"/>
<name>A0ABV7D3U9_9PROT</name>
<dbReference type="GO" id="GO:0016787">
    <property type="term" value="F:hydrolase activity"/>
    <property type="evidence" value="ECO:0007669"/>
    <property type="project" value="UniProtKB-KW"/>
</dbReference>
<dbReference type="EMBL" id="JBHRSL010000004">
    <property type="protein sequence ID" value="MFC3051843.1"/>
    <property type="molecule type" value="Genomic_DNA"/>
</dbReference>
<dbReference type="RefSeq" id="WP_194215307.1">
    <property type="nucleotide sequence ID" value="NZ_CP061205.1"/>
</dbReference>
<organism evidence="2 3">
    <name type="scientific">Kordiimonas pumila</name>
    <dbReference type="NCBI Taxonomy" id="2161677"/>
    <lineage>
        <taxon>Bacteria</taxon>
        <taxon>Pseudomonadati</taxon>
        <taxon>Pseudomonadota</taxon>
        <taxon>Alphaproteobacteria</taxon>
        <taxon>Kordiimonadales</taxon>
        <taxon>Kordiimonadaceae</taxon>
        <taxon>Kordiimonas</taxon>
    </lineage>
</organism>
<dbReference type="InterPro" id="IPR001466">
    <property type="entry name" value="Beta-lactam-related"/>
</dbReference>
<dbReference type="InterPro" id="IPR012338">
    <property type="entry name" value="Beta-lactam/transpept-like"/>
</dbReference>
<dbReference type="SUPFAM" id="SSF56601">
    <property type="entry name" value="beta-lactamase/transpeptidase-like"/>
    <property type="match status" value="1"/>
</dbReference>
<accession>A0ABV7D3U9</accession>
<keyword evidence="3" id="KW-1185">Reference proteome</keyword>
<sequence length="381" mass="41053">MSMINPPIASLQDMFGGKMRPSVAVSTLMNSDQLFPTAKVARGDNAKPLAVSGTPFPAISFESHDRICDLNDYLTINRVAGLLVLKNGAVALENYEYGLNPDQHWASCSVAKSIASTLIGVAVKEGAIGSVDDPVTQYVPELVGSAYEGVSVRHVLMMASGVEWDETYIDPTSHRRRLLEATLSGGKGSIVGYMKTLKRACAPGIKSVYNTGESYIMGAILENATGMSGAQYLSEKLWSKLGMEQAAGWWLEAPGGMILAGSGICASLRDYGRFGQFVVDDGVVDGERLVPEGWFKEAGAPLLPAVQGYDYGYMWWVPDQNVPEHEGAFIAFGIYGQAIYVNPKKQLVIVTLCARSKPSSLNRVELDDDAFYAAVGRALDD</sequence>
<keyword evidence="2" id="KW-0378">Hydrolase</keyword>
<evidence type="ECO:0000259" key="1">
    <source>
        <dbReference type="Pfam" id="PF00144"/>
    </source>
</evidence>
<comment type="caution">
    <text evidence="2">The sequence shown here is derived from an EMBL/GenBank/DDBJ whole genome shotgun (WGS) entry which is preliminary data.</text>
</comment>
<evidence type="ECO:0000313" key="3">
    <source>
        <dbReference type="Proteomes" id="UP001595444"/>
    </source>
</evidence>
<protein>
    <submittedName>
        <fullName evidence="2">Serine hydrolase domain-containing protein</fullName>
        <ecNumber evidence="2">3.-.-.-</ecNumber>
    </submittedName>
</protein>
<dbReference type="Proteomes" id="UP001595444">
    <property type="component" value="Unassembled WGS sequence"/>
</dbReference>
<proteinExistence type="predicted"/>